<keyword evidence="1" id="KW-1133">Transmembrane helix</keyword>
<dbReference type="AlphaFoldDB" id="A0A1Y6CCS0"/>
<organism evidence="2 3">
    <name type="scientific">Pseudobacteriovorax antillogorgiicola</name>
    <dbReference type="NCBI Taxonomy" id="1513793"/>
    <lineage>
        <taxon>Bacteria</taxon>
        <taxon>Pseudomonadati</taxon>
        <taxon>Bdellovibrionota</taxon>
        <taxon>Oligoflexia</taxon>
        <taxon>Oligoflexales</taxon>
        <taxon>Pseudobacteriovoracaceae</taxon>
        <taxon>Pseudobacteriovorax</taxon>
    </lineage>
</organism>
<evidence type="ECO:0000313" key="3">
    <source>
        <dbReference type="Proteomes" id="UP000192907"/>
    </source>
</evidence>
<protein>
    <recommendedName>
        <fullName evidence="4">Outer membrane protein beta-barrel domain-containing protein</fullName>
    </recommendedName>
</protein>
<dbReference type="PROSITE" id="PS00430">
    <property type="entry name" value="TONB_DEPENDENT_REC_1"/>
    <property type="match status" value="1"/>
</dbReference>
<dbReference type="RefSeq" id="WP_143478230.1">
    <property type="nucleotide sequence ID" value="NZ_SLZT01000018.1"/>
</dbReference>
<name>A0A1Y6CCS0_9BACT</name>
<evidence type="ECO:0000313" key="2">
    <source>
        <dbReference type="EMBL" id="SMF56419.1"/>
    </source>
</evidence>
<dbReference type="EMBL" id="FWZT01000018">
    <property type="protein sequence ID" value="SMF56419.1"/>
    <property type="molecule type" value="Genomic_DNA"/>
</dbReference>
<keyword evidence="3" id="KW-1185">Reference proteome</keyword>
<dbReference type="InterPro" id="IPR010916">
    <property type="entry name" value="TonB_box_CS"/>
</dbReference>
<gene>
    <name evidence="2" type="ORF">SAMN06296036_11825</name>
</gene>
<evidence type="ECO:0008006" key="4">
    <source>
        <dbReference type="Google" id="ProtNLM"/>
    </source>
</evidence>
<keyword evidence="1" id="KW-0472">Membrane</keyword>
<keyword evidence="1" id="KW-0812">Transmembrane</keyword>
<sequence length="191" mass="20017">MKPESFSKNEKKSILLPRNLELRAVSLTSVIFFITFGLSSPVLANWTLNLGYHNPPGATVGVNFLYFSSDWAFEVGIGWVDADAETDDEDDDAADTSDDDDEDSVSVRASGALNFKYFLGSGGFRPYLQIGVGAGIGAKAGDDDSGVGAGVGGGYGGLGIMAGSPSFYGYASYNIGRGSDGFIQLGFGFDI</sequence>
<evidence type="ECO:0000256" key="1">
    <source>
        <dbReference type="SAM" id="Phobius"/>
    </source>
</evidence>
<dbReference type="Proteomes" id="UP000192907">
    <property type="component" value="Unassembled WGS sequence"/>
</dbReference>
<reference evidence="3" key="1">
    <citation type="submission" date="2017-04" db="EMBL/GenBank/DDBJ databases">
        <authorList>
            <person name="Varghese N."/>
            <person name="Submissions S."/>
        </authorList>
    </citation>
    <scope>NUCLEOTIDE SEQUENCE [LARGE SCALE GENOMIC DNA]</scope>
    <source>
        <strain evidence="3">RKEM611</strain>
    </source>
</reference>
<proteinExistence type="predicted"/>
<accession>A0A1Y6CCS0</accession>
<feature type="transmembrane region" description="Helical" evidence="1">
    <location>
        <begin position="20"/>
        <end position="39"/>
    </location>
</feature>